<organism evidence="1">
    <name type="scientific">Campylobacter jejuni</name>
    <dbReference type="NCBI Taxonomy" id="197"/>
    <lineage>
        <taxon>Bacteria</taxon>
        <taxon>Pseudomonadati</taxon>
        <taxon>Campylobacterota</taxon>
        <taxon>Epsilonproteobacteria</taxon>
        <taxon>Campylobacterales</taxon>
        <taxon>Campylobacteraceae</taxon>
        <taxon>Campylobacter</taxon>
    </lineage>
</organism>
<evidence type="ECO:0000313" key="1">
    <source>
        <dbReference type="EMBL" id="EAK1948592.1"/>
    </source>
</evidence>
<dbReference type="RefSeq" id="WP_134240018.1">
    <property type="nucleotide sequence ID" value="NZ_JAIBCV010000002.1"/>
</dbReference>
<dbReference type="EMBL" id="AACEEA010000052">
    <property type="protein sequence ID" value="EAK1948592.1"/>
    <property type="molecule type" value="Genomic_DNA"/>
</dbReference>
<protein>
    <submittedName>
        <fullName evidence="1">DUF839 domain-containing protein</fullName>
    </submittedName>
</protein>
<comment type="caution">
    <text evidence="1">The sequence shown here is derived from an EMBL/GenBank/DDBJ whole genome shotgun (WGS) entry which is preliminary data.</text>
</comment>
<dbReference type="InterPro" id="IPR008557">
    <property type="entry name" value="PhoX"/>
</dbReference>
<name>A0A5T0Q5D1_CAMJU</name>
<dbReference type="AlphaFoldDB" id="A0A5T0Q5D1"/>
<gene>
    <name evidence="1" type="ORF">BG735_08115</name>
</gene>
<proteinExistence type="predicted"/>
<accession>A0A5T0Q5D1</accession>
<dbReference type="Pfam" id="PF05787">
    <property type="entry name" value="PhoX"/>
    <property type="match status" value="1"/>
</dbReference>
<sequence>MLKDKDLLGFKAVSVSTQDKVIVPQGYEAKVLISWGDSLFSKAKLYDENKIICSKSKD</sequence>
<reference evidence="1" key="1">
    <citation type="submission" date="2018-05" db="EMBL/GenBank/DDBJ databases">
        <authorList>
            <consortium name="NARMS: The National Antimicrobial Resistance Monitoring System"/>
        </authorList>
    </citation>
    <scope>NUCLEOTIDE SEQUENCE</scope>
    <source>
        <strain evidence="1">FSIS1607372</strain>
    </source>
</reference>